<organism evidence="2 3">
    <name type="scientific">Stakelama flava</name>
    <dbReference type="NCBI Taxonomy" id="2860338"/>
    <lineage>
        <taxon>Bacteria</taxon>
        <taxon>Pseudomonadati</taxon>
        <taxon>Pseudomonadota</taxon>
        <taxon>Alphaproteobacteria</taxon>
        <taxon>Sphingomonadales</taxon>
        <taxon>Sphingomonadaceae</taxon>
        <taxon>Stakelama</taxon>
    </lineage>
</organism>
<dbReference type="Proteomes" id="UP001197214">
    <property type="component" value="Unassembled WGS sequence"/>
</dbReference>
<proteinExistence type="predicted"/>
<evidence type="ECO:0008006" key="4">
    <source>
        <dbReference type="Google" id="ProtNLM"/>
    </source>
</evidence>
<evidence type="ECO:0000313" key="3">
    <source>
        <dbReference type="Proteomes" id="UP001197214"/>
    </source>
</evidence>
<keyword evidence="1" id="KW-0812">Transmembrane</keyword>
<evidence type="ECO:0000313" key="2">
    <source>
        <dbReference type="EMBL" id="MBW4329884.1"/>
    </source>
</evidence>
<name>A0ABS6XJ22_9SPHN</name>
<keyword evidence="1" id="KW-1133">Transmembrane helix</keyword>
<evidence type="ECO:0000256" key="1">
    <source>
        <dbReference type="SAM" id="Phobius"/>
    </source>
</evidence>
<reference evidence="2 3" key="1">
    <citation type="submission" date="2021-07" db="EMBL/GenBank/DDBJ databases">
        <title>Stakelama flava sp. nov., a novel endophytic bacterium isolated from branch of Kandelia candel.</title>
        <authorList>
            <person name="Tuo L."/>
        </authorList>
    </citation>
    <scope>NUCLEOTIDE SEQUENCE [LARGE SCALE GENOMIC DNA]</scope>
    <source>
        <strain evidence="2 3">CBK3Z-3</strain>
    </source>
</reference>
<dbReference type="RefSeq" id="WP_219236983.1">
    <property type="nucleotide sequence ID" value="NZ_JAHWZX010000002.1"/>
</dbReference>
<dbReference type="EMBL" id="JAHWZX010000002">
    <property type="protein sequence ID" value="MBW4329884.1"/>
    <property type="molecule type" value="Genomic_DNA"/>
</dbReference>
<comment type="caution">
    <text evidence="2">The sequence shown here is derived from an EMBL/GenBank/DDBJ whole genome shotgun (WGS) entry which is preliminary data.</text>
</comment>
<accession>A0ABS6XJ22</accession>
<feature type="transmembrane region" description="Helical" evidence="1">
    <location>
        <begin position="80"/>
        <end position="100"/>
    </location>
</feature>
<gene>
    <name evidence="2" type="ORF">KY084_03220</name>
</gene>
<protein>
    <recommendedName>
        <fullName evidence="4">DUF1648 domain-containing protein</fullName>
    </recommendedName>
</protein>
<keyword evidence="1" id="KW-0472">Membrane</keyword>
<feature type="transmembrane region" description="Helical" evidence="1">
    <location>
        <begin position="6"/>
        <end position="25"/>
    </location>
</feature>
<keyword evidence="3" id="KW-1185">Reference proteome</keyword>
<sequence>MIITGIIIIAMVLVAFAANSMLSNHARIPMQWSLTGKVNWTAPRPFALAFFPVLAILLAIALSVISVYSAPRPGQEQEAVYAIPLVTGLLLVIQCIHLIIARRSLRQV</sequence>
<feature type="transmembrane region" description="Helical" evidence="1">
    <location>
        <begin position="46"/>
        <end position="68"/>
    </location>
</feature>